<sequence length="627" mass="66247">MSAILPAGYSHADSTATCTGPTQIFAALPDGSTRLYTHPDPVNGSAGFSNPTVVGGPNGGTLMGGPSGDVYNIQHNGEFRRYHWNGTGWDNPYQVIAQGWGGWDLPAYHNRITVDPLGNIYSVGEDNNLHVNHYDAAAGKLVEHVIDTNWGNYNLIIAGGPGVLYARDPNVNGGELYRYQYDANSQRWLQRKRDLGIGWNIYSGIFSAGGDTLYGHTNDPRGELYWYHFNNDTGLWAGRNYIGFGWDPSWLVTSISNTCSSTMTLPPKPPVTLTGAVAATLLPNTNGRLEYYYVGKDGSVVTVDQSDVADGSTAQFGVLATSGTFTGRIAAALNDNGGAQVLALGTDSEIRGAVQPAIAGNWSTLSPAGGYFPVEPAIVRKPDNTLVAFGLDAQGGLWYRPQLAKNGDLTSWQSLGSTGMKNTLTAVAQGSTIRLFTLNANNRLSTATVTGTTLSSWTELTGLASGVSGSAVPSVVIRADGTAQVFALDSSDMSVRTIKQNTDLSWPTTWTTIPGLTAAGAPSALATNTGTVEVVVKGNDGLVYNTGQLAPANPAFRSWTVVDPMNNAGSDPSAAQLSTGVWAIVFRDTEDRVYLYHTVPSGSLAARAAADSPSPTFVGGLLPVQRH</sequence>
<dbReference type="Gene3D" id="2.115.10.10">
    <property type="entry name" value="Tachylectin 2"/>
    <property type="match status" value="1"/>
</dbReference>
<proteinExistence type="predicted"/>
<evidence type="ECO:0000313" key="4">
    <source>
        <dbReference type="EMBL" id="MFC0540715.1"/>
    </source>
</evidence>
<gene>
    <name evidence="4" type="ORF">ACFFH7_04455</name>
</gene>
<dbReference type="Gene3D" id="2.120.10.70">
    <property type="entry name" value="Fucose-specific lectin"/>
    <property type="match status" value="1"/>
</dbReference>
<dbReference type="InterPro" id="IPR036813">
    <property type="entry name" value="Tachylectin2_sf"/>
</dbReference>
<dbReference type="Pfam" id="PF14517">
    <property type="entry name" value="Tachylectin"/>
    <property type="match status" value="1"/>
</dbReference>
<protein>
    <submittedName>
        <fullName evidence="4">Tachylectin-related carbohydrate-binding protein</fullName>
    </submittedName>
</protein>
<feature type="region of interest" description="Disordered" evidence="1">
    <location>
        <begin position="39"/>
        <end position="58"/>
    </location>
</feature>
<evidence type="ECO:0000259" key="2">
    <source>
        <dbReference type="Pfam" id="PF14517"/>
    </source>
</evidence>
<dbReference type="InterPro" id="IPR023294">
    <property type="entry name" value="Tachylectin2"/>
</dbReference>
<dbReference type="Pfam" id="PF26607">
    <property type="entry name" value="DUF8189"/>
    <property type="match status" value="1"/>
</dbReference>
<accession>A0ABV6MKA8</accession>
<name>A0ABV6MKA8_9PSEU</name>
<evidence type="ECO:0000313" key="5">
    <source>
        <dbReference type="Proteomes" id="UP001589810"/>
    </source>
</evidence>
<evidence type="ECO:0000259" key="3">
    <source>
        <dbReference type="Pfam" id="PF26607"/>
    </source>
</evidence>
<dbReference type="EMBL" id="JBHLUD010000001">
    <property type="protein sequence ID" value="MFC0540715.1"/>
    <property type="molecule type" value="Genomic_DNA"/>
</dbReference>
<evidence type="ECO:0000256" key="1">
    <source>
        <dbReference type="SAM" id="MobiDB-lite"/>
    </source>
</evidence>
<organism evidence="4 5">
    <name type="scientific">Kutzneria chonburiensis</name>
    <dbReference type="NCBI Taxonomy" id="1483604"/>
    <lineage>
        <taxon>Bacteria</taxon>
        <taxon>Bacillati</taxon>
        <taxon>Actinomycetota</taxon>
        <taxon>Actinomycetes</taxon>
        <taxon>Pseudonocardiales</taxon>
        <taxon>Pseudonocardiaceae</taxon>
        <taxon>Kutzneria</taxon>
    </lineage>
</organism>
<dbReference type="Proteomes" id="UP001589810">
    <property type="component" value="Unassembled WGS sequence"/>
</dbReference>
<feature type="domain" description="Tachylectin 2" evidence="2">
    <location>
        <begin position="29"/>
        <end position="247"/>
    </location>
</feature>
<dbReference type="InterPro" id="IPR058502">
    <property type="entry name" value="PLL-like_beta-prop"/>
</dbReference>
<dbReference type="RefSeq" id="WP_273939538.1">
    <property type="nucleotide sequence ID" value="NZ_CP097263.1"/>
</dbReference>
<dbReference type="SUPFAM" id="SSF50934">
    <property type="entry name" value="Tachylectin-2"/>
    <property type="match status" value="1"/>
</dbReference>
<feature type="domain" description="PLL-like beta propeller" evidence="3">
    <location>
        <begin position="282"/>
        <end position="594"/>
    </location>
</feature>
<dbReference type="SUPFAM" id="SSF89372">
    <property type="entry name" value="Fucose-specific lectin"/>
    <property type="match status" value="1"/>
</dbReference>
<comment type="caution">
    <text evidence="4">The sequence shown here is derived from an EMBL/GenBank/DDBJ whole genome shotgun (WGS) entry which is preliminary data.</text>
</comment>
<reference evidence="4 5" key="1">
    <citation type="submission" date="2024-09" db="EMBL/GenBank/DDBJ databases">
        <authorList>
            <person name="Sun Q."/>
            <person name="Mori K."/>
        </authorList>
    </citation>
    <scope>NUCLEOTIDE SEQUENCE [LARGE SCALE GENOMIC DNA]</scope>
    <source>
        <strain evidence="4 5">TBRC 1432</strain>
    </source>
</reference>
<keyword evidence="5" id="KW-1185">Reference proteome</keyword>